<feature type="compositionally biased region" description="Polar residues" evidence="1">
    <location>
        <begin position="156"/>
        <end position="165"/>
    </location>
</feature>
<evidence type="ECO:0000313" key="4">
    <source>
        <dbReference type="Proteomes" id="UP001497522"/>
    </source>
</evidence>
<dbReference type="Pfam" id="PF14309">
    <property type="entry name" value="DUF4378"/>
    <property type="match status" value="1"/>
</dbReference>
<evidence type="ECO:0000256" key="1">
    <source>
        <dbReference type="SAM" id="MobiDB-lite"/>
    </source>
</evidence>
<feature type="domain" description="DUF4378" evidence="2">
    <location>
        <begin position="645"/>
        <end position="832"/>
    </location>
</feature>
<dbReference type="PANTHER" id="PTHR31680">
    <property type="entry name" value="LONGIFOLIA PROTEIN"/>
    <property type="match status" value="1"/>
</dbReference>
<feature type="region of interest" description="Disordered" evidence="1">
    <location>
        <begin position="1"/>
        <end position="176"/>
    </location>
</feature>
<accession>A0ABP1A6Z4</accession>
<feature type="compositionally biased region" description="Polar residues" evidence="1">
    <location>
        <begin position="96"/>
        <end position="105"/>
    </location>
</feature>
<feature type="compositionally biased region" description="Polar residues" evidence="1">
    <location>
        <begin position="420"/>
        <end position="442"/>
    </location>
</feature>
<dbReference type="Proteomes" id="UP001497522">
    <property type="component" value="Chromosome 1"/>
</dbReference>
<feature type="non-terminal residue" evidence="3">
    <location>
        <position position="1"/>
    </location>
</feature>
<evidence type="ECO:0000259" key="2">
    <source>
        <dbReference type="Pfam" id="PF14309"/>
    </source>
</evidence>
<feature type="compositionally biased region" description="Polar residues" evidence="1">
    <location>
        <begin position="394"/>
        <end position="413"/>
    </location>
</feature>
<evidence type="ECO:0000313" key="3">
    <source>
        <dbReference type="EMBL" id="CAK9858312.1"/>
    </source>
</evidence>
<dbReference type="InterPro" id="IPR033334">
    <property type="entry name" value="LNG1/2"/>
</dbReference>
<gene>
    <name evidence="3" type="ORF">CSSPJE1EN2_LOCUS1307</name>
</gene>
<protein>
    <recommendedName>
        <fullName evidence="2">DUF4378 domain-containing protein</fullName>
    </recommendedName>
</protein>
<dbReference type="EMBL" id="OZ023702">
    <property type="protein sequence ID" value="CAK9858312.1"/>
    <property type="molecule type" value="Genomic_DNA"/>
</dbReference>
<dbReference type="InterPro" id="IPR025486">
    <property type="entry name" value="DUF4378"/>
</dbReference>
<dbReference type="PANTHER" id="PTHR31680:SF4">
    <property type="entry name" value="LONGIFOLIA PROTEIN"/>
    <property type="match status" value="1"/>
</dbReference>
<organism evidence="3 4">
    <name type="scientific">Sphagnum jensenii</name>
    <dbReference type="NCBI Taxonomy" id="128206"/>
    <lineage>
        <taxon>Eukaryota</taxon>
        <taxon>Viridiplantae</taxon>
        <taxon>Streptophyta</taxon>
        <taxon>Embryophyta</taxon>
        <taxon>Bryophyta</taxon>
        <taxon>Sphagnophytina</taxon>
        <taxon>Sphagnopsida</taxon>
        <taxon>Sphagnales</taxon>
        <taxon>Sphagnaceae</taxon>
        <taxon>Sphagnum</taxon>
    </lineage>
</organism>
<feature type="compositionally biased region" description="Polar residues" evidence="1">
    <location>
        <begin position="322"/>
        <end position="342"/>
    </location>
</feature>
<sequence>TAQRRVTLDGGLVKPKAGMETPRVDARRASVDNGEVAKVAERNKDAQLLAGNQKPQPARISLDSRPKPGLSFYFKEDAPATESSAEPVDAKEEEPSGNSFGSGLLQQQQQQRNSDSSPLAVSARAASVIKRTQARRNLPSNPLNQFHCESPPVYENTGQQQQTAVSSPKPLPSSPKYNLMEGMPQVVKHAIQHPPPEGFLSGDMDQRLRQLRLRNYIQERKTLKQILEAMRLKGLLHPHSPTVNAKDLKSEGELKNGLNTKEALPIYARSRHQRTAPAAARTAKVLSDVSELPLHDVTPKGTTRSESYLVTKLRQGKETSPLKPSNNNNSMTKSAFGSTITRVDSGGGKVRAKSTTKDHEDARVATPAARRQLNSGREFEKRKVSIEPPPPNVKTLTRSKSDSRLVSNYSERSVSPEPWSRSQTGGKTGENTLPRSNNKHTTSGRVVVVREKQQEEEAAVDKSRIPHSIDMELVEVLVKKPHALKECEGGQLVESAEQPSPVSVLDNTHFQEHEFTPNLELAEANCVSSFHDGIQVVKTERAWATTTQERTCNSAVARNLSTTTAHPSEENTLAESADNNPLKDLFIAVARSLDLDDQDSYLNKPTMEIQVPYITDITATIPIAPAAAHSLASLQLMSKDDDRGYVRHIMVVSGVTEEEWSSLNELWPPESGQQIINTFVYDQTEEHLELLEESTNTQNVYLGDVDEEQQQQQQMLNKKRTLNRRILFDSVNDILLRILNRYLNHHPHKWRTMMSTSPCLLRKKSTGEKLVQEVWGEIQEIVSAAACGGDFLCTIFQKDFAQKGETWLDLSVELGKLGTEMEDLIFDEMLAELVDDMMSQLYIWSNRTDWYNIIRMT</sequence>
<keyword evidence="4" id="KW-1185">Reference proteome</keyword>
<feature type="region of interest" description="Disordered" evidence="1">
    <location>
        <begin position="313"/>
        <end position="442"/>
    </location>
</feature>
<reference evidence="3 4" key="1">
    <citation type="submission" date="2024-03" db="EMBL/GenBank/DDBJ databases">
        <authorList>
            <consortium name="ELIXIR-Norway"/>
            <consortium name="Elixir Norway"/>
        </authorList>
    </citation>
    <scope>NUCLEOTIDE SEQUENCE [LARGE SCALE GENOMIC DNA]</scope>
</reference>
<name>A0ABP1A6Z4_9BRYO</name>
<proteinExistence type="predicted"/>